<proteinExistence type="predicted"/>
<organism evidence="1 2">
    <name type="scientific">[Clostridium] ultunense Esp</name>
    <dbReference type="NCBI Taxonomy" id="1288971"/>
    <lineage>
        <taxon>Bacteria</taxon>
        <taxon>Bacillati</taxon>
        <taxon>Bacillota</taxon>
        <taxon>Tissierellia</taxon>
        <taxon>Tissierellales</taxon>
        <taxon>Tepidimicrobiaceae</taxon>
        <taxon>Schnuerera</taxon>
    </lineage>
</organism>
<keyword evidence="2" id="KW-1185">Reference proteome</keyword>
<gene>
    <name evidence="1" type="ORF">CUESP1_0990</name>
</gene>
<dbReference type="EMBL" id="LT669839">
    <property type="protein sequence ID" value="SHD76366.1"/>
    <property type="molecule type" value="Genomic_DNA"/>
</dbReference>
<dbReference type="Proteomes" id="UP000245423">
    <property type="component" value="Chromosome 1"/>
</dbReference>
<name>A0A1M4PLN3_9FIRM</name>
<protein>
    <submittedName>
        <fullName evidence="1">Uncharacterized protein</fullName>
    </submittedName>
</protein>
<sequence length="74" mass="8910">MTKIFYVFQSFYGLFQKIYPYKVMDILISNTNLLFKKLIHHLKYNFSLGFGTSLIILFEKYDNLFFNSGKVRHN</sequence>
<evidence type="ECO:0000313" key="1">
    <source>
        <dbReference type="EMBL" id="SHD76366.1"/>
    </source>
</evidence>
<accession>A0A1M4PLN3</accession>
<evidence type="ECO:0000313" key="2">
    <source>
        <dbReference type="Proteomes" id="UP000245423"/>
    </source>
</evidence>
<reference evidence="1 2" key="1">
    <citation type="submission" date="2016-11" db="EMBL/GenBank/DDBJ databases">
        <authorList>
            <person name="Manzoor S."/>
        </authorList>
    </citation>
    <scope>NUCLEOTIDE SEQUENCE [LARGE SCALE GENOMIC DNA]</scope>
    <source>
        <strain evidence="1">Clostridium ultunense strain Esp</strain>
    </source>
</reference>
<dbReference type="AlphaFoldDB" id="A0A1M4PLN3"/>